<feature type="region of interest" description="Disordered" evidence="1">
    <location>
        <begin position="30"/>
        <end position="56"/>
    </location>
</feature>
<accession>A0ABP7JSA5</accession>
<feature type="signal peptide" evidence="2">
    <location>
        <begin position="1"/>
        <end position="25"/>
    </location>
</feature>
<gene>
    <name evidence="3" type="ORF">GCM10022404_00570</name>
</gene>
<dbReference type="Pfam" id="PF11150">
    <property type="entry name" value="DUF2927"/>
    <property type="match status" value="1"/>
</dbReference>
<comment type="caution">
    <text evidence="3">The sequence shown here is derived from an EMBL/GenBank/DDBJ whole genome shotgun (WGS) entry which is preliminary data.</text>
</comment>
<dbReference type="InterPro" id="IPR021323">
    <property type="entry name" value="DUF2927"/>
</dbReference>
<protein>
    <submittedName>
        <fullName evidence="3">DUF2927 domain-containing protein</fullName>
    </submittedName>
</protein>
<name>A0ABP7JSA5_9RHOB</name>
<dbReference type="Proteomes" id="UP001399917">
    <property type="component" value="Unassembled WGS sequence"/>
</dbReference>
<keyword evidence="2" id="KW-0732">Signal</keyword>
<organism evidence="3 4">
    <name type="scientific">Celeribacter arenosi</name>
    <dbReference type="NCBI Taxonomy" id="792649"/>
    <lineage>
        <taxon>Bacteria</taxon>
        <taxon>Pseudomonadati</taxon>
        <taxon>Pseudomonadota</taxon>
        <taxon>Alphaproteobacteria</taxon>
        <taxon>Rhodobacterales</taxon>
        <taxon>Roseobacteraceae</taxon>
        <taxon>Celeribacter</taxon>
    </lineage>
</organism>
<dbReference type="PROSITE" id="PS51257">
    <property type="entry name" value="PROKAR_LIPOPROTEIN"/>
    <property type="match status" value="1"/>
</dbReference>
<proteinExistence type="predicted"/>
<feature type="chain" id="PRO_5046335812" evidence="2">
    <location>
        <begin position="26"/>
        <end position="323"/>
    </location>
</feature>
<dbReference type="EMBL" id="BAABDF010000001">
    <property type="protein sequence ID" value="GAA3853125.1"/>
    <property type="molecule type" value="Genomic_DNA"/>
</dbReference>
<evidence type="ECO:0000313" key="4">
    <source>
        <dbReference type="Proteomes" id="UP001399917"/>
    </source>
</evidence>
<dbReference type="RefSeq" id="WP_344841864.1">
    <property type="nucleotide sequence ID" value="NZ_BAABDF010000001.1"/>
</dbReference>
<evidence type="ECO:0000256" key="1">
    <source>
        <dbReference type="SAM" id="MobiDB-lite"/>
    </source>
</evidence>
<evidence type="ECO:0000313" key="3">
    <source>
        <dbReference type="EMBL" id="GAA3853125.1"/>
    </source>
</evidence>
<keyword evidence="4" id="KW-1185">Reference proteome</keyword>
<reference evidence="4" key="1">
    <citation type="journal article" date="2019" name="Int. J. Syst. Evol. Microbiol.">
        <title>The Global Catalogue of Microorganisms (GCM) 10K type strain sequencing project: providing services to taxonomists for standard genome sequencing and annotation.</title>
        <authorList>
            <consortium name="The Broad Institute Genomics Platform"/>
            <consortium name="The Broad Institute Genome Sequencing Center for Infectious Disease"/>
            <person name="Wu L."/>
            <person name="Ma J."/>
        </authorList>
    </citation>
    <scope>NUCLEOTIDE SEQUENCE [LARGE SCALE GENOMIC DNA]</scope>
    <source>
        <strain evidence="4">JCM 17190</strain>
    </source>
</reference>
<evidence type="ECO:0000256" key="2">
    <source>
        <dbReference type="SAM" id="SignalP"/>
    </source>
</evidence>
<sequence length="323" mass="34673">MPRAQNLRCLGAGAFALALSACVPAIESPKPAARPTTVSAPSAQAKPETRPSAQSRALSQYYRDLQSDLLANDLLRTDGGGPDTPFSARTLARNFEDIALFDEYASINGQYVTQTTPTTLHRWDDSVRLGLVFGESVSAAQRSEDRKTLTALAARLSAATGHPIGLNASPNFTIFIIGHDDRAGLGAQIAQRIPGISAAALRTVETLPRSIYCLAFASDPDNDGVYERAVAVIRAEHPSLLRRACLHEEVAQGLGLGNDSPHARPSIFNDDEEFALLTRHDELLLSILYDPRLSPGMNAQTARPIVARIAQELLEDAPTGSVQ</sequence>